<dbReference type="SUPFAM" id="SSF55271">
    <property type="entry name" value="DNA repair protein MutS, domain I"/>
    <property type="match status" value="1"/>
</dbReference>
<accession>A0A1X1FC63</accession>
<dbReference type="FunFam" id="3.40.1170.10:FF:000001">
    <property type="entry name" value="DNA mismatch repair protein MutS"/>
    <property type="match status" value="1"/>
</dbReference>
<dbReference type="AlphaFoldDB" id="A0A1X1FC63"/>
<organism evidence="11 12">
    <name type="scientific">Lentilactobacillus parabuchneri</name>
    <dbReference type="NCBI Taxonomy" id="152331"/>
    <lineage>
        <taxon>Bacteria</taxon>
        <taxon>Bacillati</taxon>
        <taxon>Bacillota</taxon>
        <taxon>Bacilli</taxon>
        <taxon>Lactobacillales</taxon>
        <taxon>Lactobacillaceae</taxon>
        <taxon>Lentilactobacillus</taxon>
    </lineage>
</organism>
<dbReference type="Pfam" id="PF05192">
    <property type="entry name" value="MutS_III"/>
    <property type="match status" value="1"/>
</dbReference>
<dbReference type="Gene3D" id="1.10.1420.10">
    <property type="match status" value="2"/>
</dbReference>
<keyword evidence="12" id="KW-1185">Reference proteome</keyword>
<dbReference type="FunFam" id="3.40.50.300:FF:000896">
    <property type="entry name" value="DNA mismatch repair protein MutS"/>
    <property type="match status" value="1"/>
</dbReference>
<evidence type="ECO:0000256" key="8">
    <source>
        <dbReference type="HAMAP-Rule" id="MF_00096"/>
    </source>
</evidence>
<dbReference type="NCBIfam" id="NF003810">
    <property type="entry name" value="PRK05399.1"/>
    <property type="match status" value="1"/>
</dbReference>
<dbReference type="EMBL" id="MSBD01000051">
    <property type="protein sequence ID" value="ORN25700.1"/>
    <property type="molecule type" value="Genomic_DNA"/>
</dbReference>
<gene>
    <name evidence="8" type="primary">mutS</name>
    <name evidence="11" type="ORF">FAM23169_02518</name>
</gene>
<evidence type="ECO:0000313" key="12">
    <source>
        <dbReference type="Proteomes" id="UP000193009"/>
    </source>
</evidence>
<dbReference type="GO" id="GO:0006298">
    <property type="term" value="P:mismatch repair"/>
    <property type="evidence" value="ECO:0007669"/>
    <property type="project" value="UniProtKB-UniRule"/>
</dbReference>
<dbReference type="InterPro" id="IPR007696">
    <property type="entry name" value="DNA_mismatch_repair_MutS_core"/>
</dbReference>
<dbReference type="GO" id="GO:0005524">
    <property type="term" value="F:ATP binding"/>
    <property type="evidence" value="ECO:0007669"/>
    <property type="project" value="UniProtKB-UniRule"/>
</dbReference>
<dbReference type="SUPFAM" id="SSF52540">
    <property type="entry name" value="P-loop containing nucleoside triphosphate hydrolases"/>
    <property type="match status" value="1"/>
</dbReference>
<dbReference type="InterPro" id="IPR007861">
    <property type="entry name" value="DNA_mismatch_repair_MutS_clamp"/>
</dbReference>
<keyword evidence="3 8" id="KW-0547">Nucleotide-binding</keyword>
<dbReference type="CDD" id="cd03284">
    <property type="entry name" value="ABC_MutS1"/>
    <property type="match status" value="1"/>
</dbReference>
<comment type="function">
    <text evidence="8">This protein is involved in the repair of mismatches in DNA. It is possible that it carries out the mismatch recognition step. This protein has a weak ATPase activity.</text>
</comment>
<keyword evidence="5 8" id="KW-0067">ATP-binding</keyword>
<dbReference type="Proteomes" id="UP000193009">
    <property type="component" value="Unassembled WGS sequence"/>
</dbReference>
<dbReference type="SMART" id="SM00533">
    <property type="entry name" value="MUTSd"/>
    <property type="match status" value="1"/>
</dbReference>
<evidence type="ECO:0000256" key="7">
    <source>
        <dbReference type="ARBA" id="ARBA00023204"/>
    </source>
</evidence>
<reference evidence="11 12" key="1">
    <citation type="journal article" date="2017" name="Front. Microbiol.">
        <title>The Histidine Decarboxylase Gene Cluster of Lactobacillus parabuchneri Was Gained by Horizontal Gene Transfer and Is Mobile within the Species.</title>
        <authorList>
            <person name="Wuthrich D."/>
            <person name="Berthoud H."/>
            <person name="Wechsler D."/>
            <person name="Eugster E."/>
            <person name="Irmler S."/>
            <person name="Bruggmann R."/>
        </authorList>
    </citation>
    <scope>NUCLEOTIDE SEQUENCE [LARGE SCALE GENOMIC DNA]</scope>
    <source>
        <strain evidence="11 12">FAM23169</strain>
    </source>
</reference>
<evidence type="ECO:0000259" key="10">
    <source>
        <dbReference type="PROSITE" id="PS00486"/>
    </source>
</evidence>
<protein>
    <recommendedName>
        <fullName evidence="2 8">DNA mismatch repair protein MutS</fullName>
    </recommendedName>
</protein>
<keyword evidence="6 8" id="KW-0238">DNA-binding</keyword>
<dbReference type="PANTHER" id="PTHR11361:SF34">
    <property type="entry name" value="DNA MISMATCH REPAIR PROTEIN MSH1, MITOCHONDRIAL"/>
    <property type="match status" value="1"/>
</dbReference>
<feature type="binding site" evidence="8">
    <location>
        <begin position="608"/>
        <end position="615"/>
    </location>
    <ligand>
        <name>ATP</name>
        <dbReference type="ChEBI" id="CHEBI:30616"/>
    </ligand>
</feature>
<comment type="similarity">
    <text evidence="1 8 9">Belongs to the DNA mismatch repair MutS family.</text>
</comment>
<evidence type="ECO:0000256" key="2">
    <source>
        <dbReference type="ARBA" id="ARBA00021982"/>
    </source>
</evidence>
<dbReference type="PANTHER" id="PTHR11361">
    <property type="entry name" value="DNA MISMATCH REPAIR PROTEIN MUTS FAMILY MEMBER"/>
    <property type="match status" value="1"/>
</dbReference>
<dbReference type="Pfam" id="PF05188">
    <property type="entry name" value="MutS_II"/>
    <property type="match status" value="1"/>
</dbReference>
<dbReference type="SUPFAM" id="SSF48334">
    <property type="entry name" value="DNA repair protein MutS, domain III"/>
    <property type="match status" value="1"/>
</dbReference>
<feature type="domain" description="DNA mismatch repair proteins mutS family" evidence="10">
    <location>
        <begin position="682"/>
        <end position="698"/>
    </location>
</feature>
<keyword evidence="4 8" id="KW-0227">DNA damage</keyword>
<comment type="caution">
    <text evidence="11">The sequence shown here is derived from an EMBL/GenBank/DDBJ whole genome shotgun (WGS) entry which is preliminary data.</text>
</comment>
<evidence type="ECO:0000256" key="9">
    <source>
        <dbReference type="RuleBase" id="RU003756"/>
    </source>
</evidence>
<evidence type="ECO:0000256" key="1">
    <source>
        <dbReference type="ARBA" id="ARBA00006271"/>
    </source>
</evidence>
<dbReference type="PROSITE" id="PS00486">
    <property type="entry name" value="DNA_MISMATCH_REPAIR_2"/>
    <property type="match status" value="1"/>
</dbReference>
<dbReference type="InterPro" id="IPR017261">
    <property type="entry name" value="DNA_mismatch_repair_MutS/MSH"/>
</dbReference>
<dbReference type="STRING" id="152331.FAM21731_02550"/>
<dbReference type="Gene3D" id="3.30.420.110">
    <property type="entry name" value="MutS, connector domain"/>
    <property type="match status" value="1"/>
</dbReference>
<dbReference type="InterPro" id="IPR036187">
    <property type="entry name" value="DNA_mismatch_repair_MutS_sf"/>
</dbReference>
<name>A0A1X1FC63_9LACO</name>
<evidence type="ECO:0000256" key="4">
    <source>
        <dbReference type="ARBA" id="ARBA00022763"/>
    </source>
</evidence>
<dbReference type="GO" id="GO:0003684">
    <property type="term" value="F:damaged DNA binding"/>
    <property type="evidence" value="ECO:0007669"/>
    <property type="project" value="UniProtKB-UniRule"/>
</dbReference>
<dbReference type="InterPro" id="IPR027417">
    <property type="entry name" value="P-loop_NTPase"/>
</dbReference>
<dbReference type="PIRSF" id="PIRSF037677">
    <property type="entry name" value="DNA_mis_repair_Msh6"/>
    <property type="match status" value="1"/>
</dbReference>
<dbReference type="GO" id="GO:0030983">
    <property type="term" value="F:mismatched DNA binding"/>
    <property type="evidence" value="ECO:0007669"/>
    <property type="project" value="InterPro"/>
</dbReference>
<dbReference type="InterPro" id="IPR007695">
    <property type="entry name" value="DNA_mismatch_repair_MutS-lik_N"/>
</dbReference>
<dbReference type="Pfam" id="PF01624">
    <property type="entry name" value="MutS_I"/>
    <property type="match status" value="1"/>
</dbReference>
<sequence length="859" mass="96816">MAKTESTPMMVQYQKIKDQYPDAFLFYRLGDFYEMFNEDAIKGSQILELTLTNRSRNADNPVPMCGVPHKAAQNYIDILVDQGYKVAICEQMEDPRLAKGMVKREVIQLVTPGTQVDVGSENAKSNNYLTSVVYDADSNEFAFAYADLSTGELKVAKLTTQAEFVNELVSLQTKEIVVEKDLPATLIDTVKKLGILISNQSDLPVNASVSYLSQDVDDALMKQVLKLLLDYIQATQKRSLQHLKRAVVYEPSDFLELDHNSQYNLELIRNIRTGKKSGTLLWLLDQTKTAMGGRKLKQWIERPLVNRNMINQRHDAVGVLLDHYFERNQLQDELIKVYDLERLAGRIAFGSVNGRDLIQLKTSLEQVPKIKYILEQIADKSFDEMLKNLVPLDDIVEEIDSAIVEEPPISVTDGGVIKDGYNQQLDQYRDATNNGQKWLAELEAKERQVTGINNLKVGFNHVFGYYIEVTKVNLDKIPANRYQRKQTLANAERFSTPELKEKEALILEAQEQSKTLEYKLFVKIRDDIKQSIKRIQDLADAVAAIDVLQSFAAVSEEYRFVRPTLTNKHIVDITDGRHPVVEKVLGHQQYVPNDVNLAEDTSILLITGPNMSGKSTYMRQMALCVIMNQMGCFVPAKKAKLPVFDKIFTRIGAADDLISGQSTFMVEMKEANDAIENATPNSLILFDEIGRGTATYDGMALAQAIIEYVHNNIGAKTLFSTHYHELTALDESLNRLRNVHVGATESNGELVFLHKIQPGPADKSYGIHVAKLAGLPNGLLHRANDILTQLEQQAADDHQTAQTSQETPAELQTSLFPLEQIDDKQAEVVSQLKKLDLMSKTPMQIMNQVYKWQQKINGD</sequence>
<dbReference type="Pfam" id="PF05190">
    <property type="entry name" value="MutS_IV"/>
    <property type="match status" value="1"/>
</dbReference>
<dbReference type="InterPro" id="IPR016151">
    <property type="entry name" value="DNA_mismatch_repair_MutS_N"/>
</dbReference>
<dbReference type="InterPro" id="IPR000432">
    <property type="entry name" value="DNA_mismatch_repair_MutS_C"/>
</dbReference>
<dbReference type="RefSeq" id="WP_084989309.1">
    <property type="nucleotide sequence ID" value="NZ_MSAV01000063.1"/>
</dbReference>
<evidence type="ECO:0000256" key="5">
    <source>
        <dbReference type="ARBA" id="ARBA00022840"/>
    </source>
</evidence>
<dbReference type="SUPFAM" id="SSF53150">
    <property type="entry name" value="DNA repair protein MutS, domain II"/>
    <property type="match status" value="1"/>
</dbReference>
<dbReference type="GO" id="GO:0140664">
    <property type="term" value="F:ATP-dependent DNA damage sensor activity"/>
    <property type="evidence" value="ECO:0007669"/>
    <property type="project" value="InterPro"/>
</dbReference>
<dbReference type="FunFam" id="1.10.1420.10:FF:000007">
    <property type="entry name" value="DNA mismatch repair protein MutS"/>
    <property type="match status" value="1"/>
</dbReference>
<evidence type="ECO:0000256" key="6">
    <source>
        <dbReference type="ARBA" id="ARBA00023125"/>
    </source>
</evidence>
<evidence type="ECO:0000313" key="11">
    <source>
        <dbReference type="EMBL" id="ORN25700.1"/>
    </source>
</evidence>
<dbReference type="HAMAP" id="MF_00096">
    <property type="entry name" value="MutS"/>
    <property type="match status" value="1"/>
</dbReference>
<dbReference type="Gene3D" id="3.40.1170.10">
    <property type="entry name" value="DNA repair protein MutS, domain I"/>
    <property type="match status" value="1"/>
</dbReference>
<dbReference type="NCBIfam" id="TIGR01070">
    <property type="entry name" value="mutS1"/>
    <property type="match status" value="1"/>
</dbReference>
<dbReference type="Gene3D" id="3.40.50.300">
    <property type="entry name" value="P-loop containing nucleotide triphosphate hydrolases"/>
    <property type="match status" value="1"/>
</dbReference>
<dbReference type="InterPro" id="IPR007860">
    <property type="entry name" value="DNA_mmatch_repair_MutS_con_dom"/>
</dbReference>
<proteinExistence type="inferred from homology"/>
<dbReference type="InterPro" id="IPR036678">
    <property type="entry name" value="MutS_con_dom_sf"/>
</dbReference>
<dbReference type="SMART" id="SM00534">
    <property type="entry name" value="MUTSac"/>
    <property type="match status" value="1"/>
</dbReference>
<keyword evidence="7 8" id="KW-0234">DNA repair</keyword>
<dbReference type="Pfam" id="PF00488">
    <property type="entry name" value="MutS_V"/>
    <property type="match status" value="1"/>
</dbReference>
<dbReference type="InterPro" id="IPR045076">
    <property type="entry name" value="MutS"/>
</dbReference>
<evidence type="ECO:0000256" key="3">
    <source>
        <dbReference type="ARBA" id="ARBA00022741"/>
    </source>
</evidence>
<dbReference type="GO" id="GO:0005829">
    <property type="term" value="C:cytosol"/>
    <property type="evidence" value="ECO:0007669"/>
    <property type="project" value="TreeGrafter"/>
</dbReference>
<dbReference type="InterPro" id="IPR005748">
    <property type="entry name" value="DNA_mismatch_repair_MutS"/>
</dbReference>